<dbReference type="VEuPathDB" id="FungiDB:PHYBLDRAFT_170009"/>
<dbReference type="GeneID" id="28997134"/>
<proteinExistence type="predicted"/>
<evidence type="ECO:0000313" key="1">
    <source>
        <dbReference type="EMBL" id="OAD72115.1"/>
    </source>
</evidence>
<reference evidence="2" key="1">
    <citation type="submission" date="2015-06" db="EMBL/GenBank/DDBJ databases">
        <title>Expansion of signal transduction pathways in fungi by whole-genome duplication.</title>
        <authorList>
            <consortium name="DOE Joint Genome Institute"/>
            <person name="Corrochano L.M."/>
            <person name="Kuo A."/>
            <person name="Marcet-Houben M."/>
            <person name="Polaino S."/>
            <person name="Salamov A."/>
            <person name="Villalobos J.M."/>
            <person name="Alvarez M.I."/>
            <person name="Avalos J."/>
            <person name="Benito E.P."/>
            <person name="Benoit I."/>
            <person name="Burger G."/>
            <person name="Camino L.P."/>
            <person name="Canovas D."/>
            <person name="Cerda-Olmedo E."/>
            <person name="Cheng J.-F."/>
            <person name="Dominguez A."/>
            <person name="Elias M."/>
            <person name="Eslava A.P."/>
            <person name="Glaser F."/>
            <person name="Grimwood J."/>
            <person name="Gutierrez G."/>
            <person name="Heitman J."/>
            <person name="Henrissat B."/>
            <person name="Iturriaga E.A."/>
            <person name="Lang B.F."/>
            <person name="Lavin J.L."/>
            <person name="Lee S."/>
            <person name="Li W."/>
            <person name="Lindquist E."/>
            <person name="Lopez-Garcia S."/>
            <person name="Luque E.M."/>
            <person name="Marcos A.T."/>
            <person name="Martin J."/>
            <person name="McCluskey K."/>
            <person name="Medina H.R."/>
            <person name="Miralles-Duran A."/>
            <person name="Miyazaki A."/>
            <person name="Munoz-Torres E."/>
            <person name="Oguiza J.A."/>
            <person name="Ohm R."/>
            <person name="Olmedo M."/>
            <person name="Orejas M."/>
            <person name="Ortiz-Castellanos L."/>
            <person name="Pisabarro A.G."/>
            <person name="Rodriguez-Romero J."/>
            <person name="Ruiz-Herrera J."/>
            <person name="Ruiz-Vazquez R."/>
            <person name="Sanz C."/>
            <person name="Schackwitz W."/>
            <person name="Schmutz J."/>
            <person name="Shahriari M."/>
            <person name="Shelest E."/>
            <person name="Silva-Franco F."/>
            <person name="Soanes D."/>
            <person name="Syed K."/>
            <person name="Tagua V.G."/>
            <person name="Talbot N.J."/>
            <person name="Thon M."/>
            <person name="De vries R.P."/>
            <person name="Wiebenga A."/>
            <person name="Yadav J.S."/>
            <person name="Braun E.L."/>
            <person name="Baker S."/>
            <person name="Garre V."/>
            <person name="Horwitz B."/>
            <person name="Torres-Martinez S."/>
            <person name="Idnurm A."/>
            <person name="Herrera-Estrella A."/>
            <person name="Gabaldon T."/>
            <person name="Grigoriev I.V."/>
        </authorList>
    </citation>
    <scope>NUCLEOTIDE SEQUENCE [LARGE SCALE GENOMIC DNA]</scope>
    <source>
        <strain evidence="2">NRRL 1555(-)</strain>
    </source>
</reference>
<evidence type="ECO:0000313" key="2">
    <source>
        <dbReference type="Proteomes" id="UP000077315"/>
    </source>
</evidence>
<name>A0A162X2A2_PHYB8</name>
<keyword evidence="2" id="KW-1185">Reference proteome</keyword>
<dbReference type="EMBL" id="KV440984">
    <property type="protein sequence ID" value="OAD72115.1"/>
    <property type="molecule type" value="Genomic_DNA"/>
</dbReference>
<accession>A0A162X2A2</accession>
<organism evidence="1 2">
    <name type="scientific">Phycomyces blakesleeanus (strain ATCC 8743b / DSM 1359 / FGSC 10004 / NBRC 33097 / NRRL 1555)</name>
    <dbReference type="NCBI Taxonomy" id="763407"/>
    <lineage>
        <taxon>Eukaryota</taxon>
        <taxon>Fungi</taxon>
        <taxon>Fungi incertae sedis</taxon>
        <taxon>Mucoromycota</taxon>
        <taxon>Mucoromycotina</taxon>
        <taxon>Mucoromycetes</taxon>
        <taxon>Mucorales</taxon>
        <taxon>Phycomycetaceae</taxon>
        <taxon>Phycomyces</taxon>
    </lineage>
</organism>
<dbReference type="InParanoid" id="A0A162X2A2"/>
<protein>
    <submittedName>
        <fullName evidence="1">Uncharacterized protein</fullName>
    </submittedName>
</protein>
<dbReference type="RefSeq" id="XP_018290155.1">
    <property type="nucleotide sequence ID" value="XM_018436228.1"/>
</dbReference>
<sequence length="126" mass="14846">MLFGRTYNVIIDFFSINYSRGLTKHEFQVRNLSLSAYHFPVFRVRFPRDKHKILLLCLQAPNSRSFKSYSLYLSNLIMEYCRIRKTNLVYSISSPGFRFDNKEIIINPICTISIASHAEDHNEFLS</sequence>
<dbReference type="Proteomes" id="UP000077315">
    <property type="component" value="Unassembled WGS sequence"/>
</dbReference>
<dbReference type="AlphaFoldDB" id="A0A162X2A2"/>
<gene>
    <name evidence="1" type="ORF">PHYBLDRAFT_170009</name>
</gene>